<dbReference type="RefSeq" id="XP_005786723.1">
    <property type="nucleotide sequence ID" value="XM_005786666.1"/>
</dbReference>
<dbReference type="GeneID" id="17279565"/>
<keyword evidence="2" id="KW-0812">Transmembrane</keyword>
<reference evidence="6" key="1">
    <citation type="journal article" date="2013" name="Nature">
        <title>Pan genome of the phytoplankton Emiliania underpins its global distribution.</title>
        <authorList>
            <person name="Read B.A."/>
            <person name="Kegel J."/>
            <person name="Klute M.J."/>
            <person name="Kuo A."/>
            <person name="Lefebvre S.C."/>
            <person name="Maumus F."/>
            <person name="Mayer C."/>
            <person name="Miller J."/>
            <person name="Monier A."/>
            <person name="Salamov A."/>
            <person name="Young J."/>
            <person name="Aguilar M."/>
            <person name="Claverie J.M."/>
            <person name="Frickenhaus S."/>
            <person name="Gonzalez K."/>
            <person name="Herman E.K."/>
            <person name="Lin Y.C."/>
            <person name="Napier J."/>
            <person name="Ogata H."/>
            <person name="Sarno A.F."/>
            <person name="Shmutz J."/>
            <person name="Schroeder D."/>
            <person name="de Vargas C."/>
            <person name="Verret F."/>
            <person name="von Dassow P."/>
            <person name="Valentin K."/>
            <person name="Van de Peer Y."/>
            <person name="Wheeler G."/>
            <person name="Dacks J.B."/>
            <person name="Delwiche C.F."/>
            <person name="Dyhrman S.T."/>
            <person name="Glockner G."/>
            <person name="John U."/>
            <person name="Richards T."/>
            <person name="Worden A.Z."/>
            <person name="Zhang X."/>
            <person name="Grigoriev I.V."/>
            <person name="Allen A.E."/>
            <person name="Bidle K."/>
            <person name="Borodovsky M."/>
            <person name="Bowler C."/>
            <person name="Brownlee C."/>
            <person name="Cock J.M."/>
            <person name="Elias M."/>
            <person name="Gladyshev V.N."/>
            <person name="Groth M."/>
            <person name="Guda C."/>
            <person name="Hadaegh A."/>
            <person name="Iglesias-Rodriguez M.D."/>
            <person name="Jenkins J."/>
            <person name="Jones B.M."/>
            <person name="Lawson T."/>
            <person name="Leese F."/>
            <person name="Lindquist E."/>
            <person name="Lobanov A."/>
            <person name="Lomsadze A."/>
            <person name="Malik S.B."/>
            <person name="Marsh M.E."/>
            <person name="Mackinder L."/>
            <person name="Mock T."/>
            <person name="Mueller-Roeber B."/>
            <person name="Pagarete A."/>
            <person name="Parker M."/>
            <person name="Probert I."/>
            <person name="Quesneville H."/>
            <person name="Raines C."/>
            <person name="Rensing S.A."/>
            <person name="Riano-Pachon D.M."/>
            <person name="Richier S."/>
            <person name="Rokitta S."/>
            <person name="Shiraiwa Y."/>
            <person name="Soanes D.M."/>
            <person name="van der Giezen M."/>
            <person name="Wahlund T.M."/>
            <person name="Williams B."/>
            <person name="Wilson W."/>
            <person name="Wolfe G."/>
            <person name="Wurch L.L."/>
        </authorList>
    </citation>
    <scope>NUCLEOTIDE SEQUENCE</scope>
</reference>
<feature type="region of interest" description="Disordered" evidence="1">
    <location>
        <begin position="255"/>
        <end position="275"/>
    </location>
</feature>
<dbReference type="InterPro" id="IPR001005">
    <property type="entry name" value="SANT/Myb"/>
</dbReference>
<feature type="domain" description="Myb-like" evidence="3">
    <location>
        <begin position="177"/>
        <end position="223"/>
    </location>
</feature>
<dbReference type="GO" id="GO:0000978">
    <property type="term" value="F:RNA polymerase II cis-regulatory region sequence-specific DNA binding"/>
    <property type="evidence" value="ECO:0007669"/>
    <property type="project" value="TreeGrafter"/>
</dbReference>
<sequence>MPQHAPSPAQQPDVLEPLTLSALDTLGLWMSSAVEDSDGDNSRFSYGSDEETVVSTSSGSGKRPRRPSGSKHPWTPEEDQIIETSAHKYCSRIAEQLPGDERSDDSVRNLHRLQRKAQRRAGVTRGLAVGRSASVPLQRAGSAPVNAGEQRRYSAGSQVSCSSTSISVEEVAAPALADEGRHGSWTPEEDALIDRAVRIGGLRWKAVAAMLPGRTESGCRNRWVRSQQRNLSQLGIEAKGATEVIAHLRNVGAMKVRKRPSTKPPPPTKPPPEVELRHDLRPMRFPMPLAPAQSEAGLRPPPREQGRAACVPNALPVAYTSPPTRRWVANSSASFFSGNGKQAGRQSPPSIAMHPSHTWFVEEAAPAGGVTWMMMFCDMDTSFGTAGEEGRDFLYTMAGVIDNRHPSRPHAKLVCRFDLRASHLAMACLLLLALSIFVCLYPPRAFVRASDLRPLLERSRHDDLSMA</sequence>
<proteinExistence type="predicted"/>
<dbReference type="GO" id="GO:0005634">
    <property type="term" value="C:nucleus"/>
    <property type="evidence" value="ECO:0007669"/>
    <property type="project" value="TreeGrafter"/>
</dbReference>
<dbReference type="InterPro" id="IPR009057">
    <property type="entry name" value="Homeodomain-like_sf"/>
</dbReference>
<dbReference type="Proteomes" id="UP000013827">
    <property type="component" value="Unassembled WGS sequence"/>
</dbReference>
<organism evidence="5 6">
    <name type="scientific">Emiliania huxleyi (strain CCMP1516)</name>
    <dbReference type="NCBI Taxonomy" id="280463"/>
    <lineage>
        <taxon>Eukaryota</taxon>
        <taxon>Haptista</taxon>
        <taxon>Haptophyta</taxon>
        <taxon>Prymnesiophyceae</taxon>
        <taxon>Isochrysidales</taxon>
        <taxon>Noelaerhabdaceae</taxon>
        <taxon>Emiliania</taxon>
    </lineage>
</organism>
<feature type="transmembrane region" description="Helical" evidence="2">
    <location>
        <begin position="424"/>
        <end position="443"/>
    </location>
</feature>
<keyword evidence="2" id="KW-0472">Membrane</keyword>
<evidence type="ECO:0000259" key="3">
    <source>
        <dbReference type="PROSITE" id="PS50090"/>
    </source>
</evidence>
<name>A0A0D3KEV9_EMIH1</name>
<dbReference type="SUPFAM" id="SSF46689">
    <property type="entry name" value="Homeodomain-like"/>
    <property type="match status" value="1"/>
</dbReference>
<accession>A0A0D3KEV9</accession>
<dbReference type="AlphaFoldDB" id="A0A0D3KEV9"/>
<reference evidence="5" key="2">
    <citation type="submission" date="2024-10" db="UniProtKB">
        <authorList>
            <consortium name="EnsemblProtists"/>
        </authorList>
    </citation>
    <scope>IDENTIFICATION</scope>
</reference>
<keyword evidence="6" id="KW-1185">Reference proteome</keyword>
<dbReference type="CDD" id="cd00167">
    <property type="entry name" value="SANT"/>
    <property type="match status" value="2"/>
</dbReference>
<dbReference type="PaxDb" id="2903-EOD34294"/>
<evidence type="ECO:0000259" key="4">
    <source>
        <dbReference type="PROSITE" id="PS51294"/>
    </source>
</evidence>
<evidence type="ECO:0000256" key="1">
    <source>
        <dbReference type="SAM" id="MobiDB-lite"/>
    </source>
</evidence>
<keyword evidence="2" id="KW-1133">Transmembrane helix</keyword>
<dbReference type="Gene3D" id="1.10.10.60">
    <property type="entry name" value="Homeodomain-like"/>
    <property type="match status" value="1"/>
</dbReference>
<feature type="compositionally biased region" description="Pro residues" evidence="1">
    <location>
        <begin position="262"/>
        <end position="271"/>
    </location>
</feature>
<dbReference type="EnsemblProtists" id="EOD34294">
    <property type="protein sequence ID" value="EOD34294"/>
    <property type="gene ID" value="EMIHUDRAFT_98688"/>
</dbReference>
<feature type="domain" description="HTH myb-type" evidence="4">
    <location>
        <begin position="181"/>
        <end position="231"/>
    </location>
</feature>
<dbReference type="PANTHER" id="PTHR45614:SF51">
    <property type="entry name" value="MYB-LIKE DNA-BINDING PROTEIN BAS1"/>
    <property type="match status" value="1"/>
</dbReference>
<feature type="region of interest" description="Disordered" evidence="1">
    <location>
        <begin position="33"/>
        <end position="78"/>
    </location>
</feature>
<evidence type="ECO:0000313" key="5">
    <source>
        <dbReference type="EnsemblProtists" id="EOD34294"/>
    </source>
</evidence>
<dbReference type="SMART" id="SM00717">
    <property type="entry name" value="SANT"/>
    <property type="match status" value="2"/>
</dbReference>
<protein>
    <submittedName>
        <fullName evidence="5">Uncharacterized protein</fullName>
    </submittedName>
</protein>
<evidence type="ECO:0000256" key="2">
    <source>
        <dbReference type="SAM" id="Phobius"/>
    </source>
</evidence>
<evidence type="ECO:0000313" key="6">
    <source>
        <dbReference type="Proteomes" id="UP000013827"/>
    </source>
</evidence>
<dbReference type="Pfam" id="PF00249">
    <property type="entry name" value="Myb_DNA-binding"/>
    <property type="match status" value="1"/>
</dbReference>
<dbReference type="GO" id="GO:0000981">
    <property type="term" value="F:DNA-binding transcription factor activity, RNA polymerase II-specific"/>
    <property type="evidence" value="ECO:0007669"/>
    <property type="project" value="TreeGrafter"/>
</dbReference>
<dbReference type="PANTHER" id="PTHR45614">
    <property type="entry name" value="MYB PROTEIN-RELATED"/>
    <property type="match status" value="1"/>
</dbReference>
<dbReference type="HOGENOM" id="CLU_585869_0_0_1"/>
<dbReference type="InterPro" id="IPR017930">
    <property type="entry name" value="Myb_dom"/>
</dbReference>
<dbReference type="InterPro" id="IPR050560">
    <property type="entry name" value="MYB_TF"/>
</dbReference>
<dbReference type="PROSITE" id="PS50090">
    <property type="entry name" value="MYB_LIKE"/>
    <property type="match status" value="1"/>
</dbReference>
<dbReference type="PROSITE" id="PS51294">
    <property type="entry name" value="HTH_MYB"/>
    <property type="match status" value="1"/>
</dbReference>
<dbReference type="KEGG" id="ehx:EMIHUDRAFT_98688"/>